<dbReference type="PANTHER" id="PTHR11431">
    <property type="entry name" value="FERRITIN"/>
    <property type="match status" value="1"/>
</dbReference>
<dbReference type="AlphaFoldDB" id="A0A8B7B608"/>
<dbReference type="GO" id="GO:0006879">
    <property type="term" value="P:intracellular iron ion homeostasis"/>
    <property type="evidence" value="ECO:0007669"/>
    <property type="project" value="UniProtKB-KW"/>
</dbReference>
<dbReference type="CDD" id="cd01056">
    <property type="entry name" value="Euk_Ferritin"/>
    <property type="match status" value="1"/>
</dbReference>
<protein>
    <recommendedName>
        <fullName evidence="8">Ferritin</fullName>
    </recommendedName>
</protein>
<evidence type="ECO:0000256" key="1">
    <source>
        <dbReference type="ARBA" id="ARBA00004419"/>
    </source>
</evidence>
<comment type="similarity">
    <text evidence="2 8">Belongs to the ferritin family.</text>
</comment>
<keyword evidence="5 7" id="KW-0408">Iron</keyword>
<dbReference type="Proteomes" id="UP000694850">
    <property type="component" value="Unplaced"/>
</dbReference>
<sequence>MTTEPSQVHQSYQREFEAAINQQINMELYAAYVYLSMAYHFDREDVALKNFATYFLGHLRQEQEHAEMLLRLQNQRRGHIQLHDIRKPDLDDWGSGLNAIEYAFHLEQTINQSLVDLHKMAMEKDELQLCDFLERHFLLEQVRIIKELGYHVNKLCQLRASGGGPEEYIFNSFTLSDSDEEN</sequence>
<evidence type="ECO:0000313" key="11">
    <source>
        <dbReference type="RefSeq" id="XP_007955610.1"/>
    </source>
</evidence>
<feature type="binding site" evidence="7">
    <location>
        <position position="65"/>
    </location>
    <ligand>
        <name>Fe cation</name>
        <dbReference type="ChEBI" id="CHEBI:24875"/>
        <label>1</label>
    </ligand>
</feature>
<dbReference type="InterPro" id="IPR001519">
    <property type="entry name" value="Ferritin"/>
</dbReference>
<dbReference type="OrthoDB" id="186462at2759"/>
<dbReference type="SUPFAM" id="SSF47240">
    <property type="entry name" value="Ferritin-like"/>
    <property type="match status" value="1"/>
</dbReference>
<evidence type="ECO:0000313" key="10">
    <source>
        <dbReference type="Proteomes" id="UP000694850"/>
    </source>
</evidence>
<comment type="function">
    <text evidence="8">Stores iron in a soluble, non-toxic, readily available form. Important for iron homeostasis. Iron is taken up in the ferrous form and deposited as ferric hydroxides after oxidation.</text>
</comment>
<dbReference type="Gene3D" id="1.20.1260.10">
    <property type="match status" value="1"/>
</dbReference>
<keyword evidence="10" id="KW-1185">Reference proteome</keyword>
<dbReference type="RefSeq" id="XP_007955610.1">
    <property type="nucleotide sequence ID" value="XM_007957419.2"/>
</dbReference>
<dbReference type="Pfam" id="PF00210">
    <property type="entry name" value="Ferritin"/>
    <property type="match status" value="1"/>
</dbReference>
<dbReference type="InterPro" id="IPR009040">
    <property type="entry name" value="Ferritin-like_diiron"/>
</dbReference>
<feature type="domain" description="Ferritin-like diiron" evidence="9">
    <location>
        <begin position="10"/>
        <end position="159"/>
    </location>
</feature>
<evidence type="ECO:0000256" key="7">
    <source>
        <dbReference type="PIRSR" id="PIRSR601519-1"/>
    </source>
</evidence>
<dbReference type="GO" id="GO:0008198">
    <property type="term" value="F:ferrous iron binding"/>
    <property type="evidence" value="ECO:0007669"/>
    <property type="project" value="TreeGrafter"/>
</dbReference>
<dbReference type="PANTHER" id="PTHR11431:SF37">
    <property type="entry name" value="FERRITIN HEAVY CHAIN"/>
    <property type="match status" value="1"/>
</dbReference>
<dbReference type="GO" id="GO:0004322">
    <property type="term" value="F:ferroxidase activity"/>
    <property type="evidence" value="ECO:0007669"/>
    <property type="project" value="UniProtKB-EC"/>
</dbReference>
<name>A0A8B7B608_ORYAF</name>
<reference evidence="11" key="1">
    <citation type="submission" date="2025-08" db="UniProtKB">
        <authorList>
            <consortium name="RefSeq"/>
        </authorList>
    </citation>
    <scope>IDENTIFICATION</scope>
</reference>
<dbReference type="GO" id="GO:0006826">
    <property type="term" value="P:iron ion transport"/>
    <property type="evidence" value="ECO:0007669"/>
    <property type="project" value="InterPro"/>
</dbReference>
<evidence type="ECO:0000256" key="2">
    <source>
        <dbReference type="ARBA" id="ARBA00007513"/>
    </source>
</evidence>
<comment type="subcellular location">
    <subcellularLocation>
        <location evidence="1">Cytoplasmic vesicle</location>
        <location evidence="1">Autophagosome</location>
    </subcellularLocation>
</comment>
<evidence type="ECO:0000256" key="6">
    <source>
        <dbReference type="ARBA" id="ARBA00047990"/>
    </source>
</evidence>
<dbReference type="InterPro" id="IPR012347">
    <property type="entry name" value="Ferritin-like"/>
</dbReference>
<evidence type="ECO:0000259" key="9">
    <source>
        <dbReference type="PROSITE" id="PS50905"/>
    </source>
</evidence>
<gene>
    <name evidence="11" type="primary">LOC103211467</name>
</gene>
<comment type="catalytic activity">
    <reaction evidence="6">
        <text>4 Fe(2+) + O2 + 4 H(+) = 4 Fe(3+) + 2 H2O</text>
        <dbReference type="Rhea" id="RHEA:11148"/>
        <dbReference type="ChEBI" id="CHEBI:15377"/>
        <dbReference type="ChEBI" id="CHEBI:15378"/>
        <dbReference type="ChEBI" id="CHEBI:15379"/>
        <dbReference type="ChEBI" id="CHEBI:29033"/>
        <dbReference type="ChEBI" id="CHEBI:29034"/>
        <dbReference type="EC" id="1.16.3.1"/>
    </reaction>
</comment>
<feature type="binding site" evidence="7">
    <location>
        <position position="141"/>
    </location>
    <ligand>
        <name>Fe cation</name>
        <dbReference type="ChEBI" id="CHEBI:24875"/>
        <label>1</label>
    </ligand>
</feature>
<feature type="binding site" evidence="7">
    <location>
        <position position="62"/>
    </location>
    <ligand>
        <name>Fe cation</name>
        <dbReference type="ChEBI" id="CHEBI:24875"/>
        <label>1</label>
    </ligand>
</feature>
<evidence type="ECO:0000256" key="5">
    <source>
        <dbReference type="ARBA" id="ARBA00023004"/>
    </source>
</evidence>
<evidence type="ECO:0000256" key="4">
    <source>
        <dbReference type="ARBA" id="ARBA00022723"/>
    </source>
</evidence>
<proteinExistence type="inferred from homology"/>
<feature type="binding site" evidence="7">
    <location>
        <position position="107"/>
    </location>
    <ligand>
        <name>Fe cation</name>
        <dbReference type="ChEBI" id="CHEBI:24875"/>
        <label>1</label>
    </ligand>
</feature>
<dbReference type="PROSITE" id="PS50905">
    <property type="entry name" value="FERRITIN_LIKE"/>
    <property type="match status" value="1"/>
</dbReference>
<keyword evidence="4 7" id="KW-0479">Metal-binding</keyword>
<dbReference type="GeneID" id="103211467"/>
<dbReference type="InterPro" id="IPR009078">
    <property type="entry name" value="Ferritin-like_SF"/>
</dbReference>
<dbReference type="GO" id="GO:0005776">
    <property type="term" value="C:autophagosome"/>
    <property type="evidence" value="ECO:0007669"/>
    <property type="project" value="UniProtKB-SubCell"/>
</dbReference>
<keyword evidence="3 8" id="KW-0409">Iron storage</keyword>
<evidence type="ECO:0000256" key="3">
    <source>
        <dbReference type="ARBA" id="ARBA00022434"/>
    </source>
</evidence>
<dbReference type="FunFam" id="1.20.1260.10:FF:000016">
    <property type="entry name" value="Ferritin heavy chain"/>
    <property type="match status" value="1"/>
</dbReference>
<dbReference type="GO" id="GO:0008199">
    <property type="term" value="F:ferric iron binding"/>
    <property type="evidence" value="ECO:0007669"/>
    <property type="project" value="InterPro"/>
</dbReference>
<accession>A0A8B7B608</accession>
<evidence type="ECO:0000256" key="8">
    <source>
        <dbReference type="RuleBase" id="RU361145"/>
    </source>
</evidence>
<organism evidence="10 11">
    <name type="scientific">Orycteropus afer afer</name>
    <dbReference type="NCBI Taxonomy" id="1230840"/>
    <lineage>
        <taxon>Eukaryota</taxon>
        <taxon>Metazoa</taxon>
        <taxon>Chordata</taxon>
        <taxon>Craniata</taxon>
        <taxon>Vertebrata</taxon>
        <taxon>Euteleostomi</taxon>
        <taxon>Mammalia</taxon>
        <taxon>Eutheria</taxon>
        <taxon>Afrotheria</taxon>
        <taxon>Tubulidentata</taxon>
        <taxon>Orycteropodidae</taxon>
        <taxon>Orycteropus</taxon>
    </lineage>
</organism>
<dbReference type="InterPro" id="IPR008331">
    <property type="entry name" value="Ferritin_DPS_dom"/>
</dbReference>
<feature type="binding site" evidence="7">
    <location>
        <position position="27"/>
    </location>
    <ligand>
        <name>Fe cation</name>
        <dbReference type="ChEBI" id="CHEBI:24875"/>
        <label>1</label>
    </ligand>
</feature>